<dbReference type="Proteomes" id="UP000631114">
    <property type="component" value="Unassembled WGS sequence"/>
</dbReference>
<dbReference type="AlphaFoldDB" id="A0A835IFB1"/>
<proteinExistence type="predicted"/>
<evidence type="ECO:0000313" key="2">
    <source>
        <dbReference type="EMBL" id="KAF9616094.1"/>
    </source>
</evidence>
<dbReference type="OrthoDB" id="1911663at2759"/>
<organism evidence="2 3">
    <name type="scientific">Coptis chinensis</name>
    <dbReference type="NCBI Taxonomy" id="261450"/>
    <lineage>
        <taxon>Eukaryota</taxon>
        <taxon>Viridiplantae</taxon>
        <taxon>Streptophyta</taxon>
        <taxon>Embryophyta</taxon>
        <taxon>Tracheophyta</taxon>
        <taxon>Spermatophyta</taxon>
        <taxon>Magnoliopsida</taxon>
        <taxon>Ranunculales</taxon>
        <taxon>Ranunculaceae</taxon>
        <taxon>Coptidoideae</taxon>
        <taxon>Coptis</taxon>
    </lineage>
</organism>
<dbReference type="InterPro" id="IPR012876">
    <property type="entry name" value="DUF1677_pln"/>
</dbReference>
<dbReference type="PANTHER" id="PTHR33108">
    <property type="entry name" value="OS01G0745000 PROTEIN"/>
    <property type="match status" value="1"/>
</dbReference>
<gene>
    <name evidence="2" type="ORF">IFM89_028560</name>
</gene>
<evidence type="ECO:0000313" key="3">
    <source>
        <dbReference type="Proteomes" id="UP000631114"/>
    </source>
</evidence>
<name>A0A835IFB1_9MAGN</name>
<evidence type="ECO:0000256" key="1">
    <source>
        <dbReference type="SAM" id="MobiDB-lite"/>
    </source>
</evidence>
<comment type="caution">
    <text evidence="2">The sequence shown here is derived from an EMBL/GenBank/DDBJ whole genome shotgun (WGS) entry which is preliminary data.</text>
</comment>
<feature type="region of interest" description="Disordered" evidence="1">
    <location>
        <begin position="121"/>
        <end position="142"/>
    </location>
</feature>
<reference evidence="2 3" key="1">
    <citation type="submission" date="2020-10" db="EMBL/GenBank/DDBJ databases">
        <title>The Coptis chinensis genome and diversification of protoberbering-type alkaloids.</title>
        <authorList>
            <person name="Wang B."/>
            <person name="Shu S."/>
            <person name="Song C."/>
            <person name="Liu Y."/>
        </authorList>
    </citation>
    <scope>NUCLEOTIDE SEQUENCE [LARGE SCALE GENOMIC DNA]</scope>
    <source>
        <strain evidence="2">HL-2020</strain>
        <tissue evidence="2">Leaf</tissue>
    </source>
</reference>
<dbReference type="Pfam" id="PF07911">
    <property type="entry name" value="DUF1677"/>
    <property type="match status" value="1"/>
</dbReference>
<keyword evidence="3" id="KW-1185">Reference proteome</keyword>
<protein>
    <recommendedName>
        <fullName evidence="4">DUF1677 family protein</fullName>
    </recommendedName>
</protein>
<sequence length="156" mass="17384">MSATLFTESMAIPAAPETQAKKVTAPQLEVEFAKCACCGLTEECTLTYIEKVRERYQGRWICGLCGEAIKDEIFRSGRIITSEEALNQHMNFCKKFSSSSPPINSTEDLISAMKHIVRRSLDSPLRSTPNSPMRKEDGVRNRSLVRSGSCFSTLAR</sequence>
<evidence type="ECO:0008006" key="4">
    <source>
        <dbReference type="Google" id="ProtNLM"/>
    </source>
</evidence>
<dbReference type="EMBL" id="JADFTS010000003">
    <property type="protein sequence ID" value="KAF9616094.1"/>
    <property type="molecule type" value="Genomic_DNA"/>
</dbReference>
<accession>A0A835IFB1</accession>
<dbReference type="PANTHER" id="PTHR33108:SF32">
    <property type="entry name" value="DUF1677 FAMILY PROTEIN (DUF1677)"/>
    <property type="match status" value="1"/>
</dbReference>